<accession>A0A9K3ICZ7</accession>
<reference evidence="2" key="1">
    <citation type="journal article" date="2017" name="Nature">
        <title>The sunflower genome provides insights into oil metabolism, flowering and Asterid evolution.</title>
        <authorList>
            <person name="Badouin H."/>
            <person name="Gouzy J."/>
            <person name="Grassa C.J."/>
            <person name="Murat F."/>
            <person name="Staton S.E."/>
            <person name="Cottret L."/>
            <person name="Lelandais-Briere C."/>
            <person name="Owens G.L."/>
            <person name="Carrere S."/>
            <person name="Mayjonade B."/>
            <person name="Legrand L."/>
            <person name="Gill N."/>
            <person name="Kane N.C."/>
            <person name="Bowers J.E."/>
            <person name="Hubner S."/>
            <person name="Bellec A."/>
            <person name="Berard A."/>
            <person name="Berges H."/>
            <person name="Blanchet N."/>
            <person name="Boniface M.C."/>
            <person name="Brunel D."/>
            <person name="Catrice O."/>
            <person name="Chaidir N."/>
            <person name="Claudel C."/>
            <person name="Donnadieu C."/>
            <person name="Faraut T."/>
            <person name="Fievet G."/>
            <person name="Helmstetter N."/>
            <person name="King M."/>
            <person name="Knapp S.J."/>
            <person name="Lai Z."/>
            <person name="Le Paslier M.C."/>
            <person name="Lippi Y."/>
            <person name="Lorenzon L."/>
            <person name="Mandel J.R."/>
            <person name="Marage G."/>
            <person name="Marchand G."/>
            <person name="Marquand E."/>
            <person name="Bret-Mestries E."/>
            <person name="Morien E."/>
            <person name="Nambeesan S."/>
            <person name="Nguyen T."/>
            <person name="Pegot-Espagnet P."/>
            <person name="Pouilly N."/>
            <person name="Raftis F."/>
            <person name="Sallet E."/>
            <person name="Schiex T."/>
            <person name="Thomas J."/>
            <person name="Vandecasteele C."/>
            <person name="Vares D."/>
            <person name="Vear F."/>
            <person name="Vautrin S."/>
            <person name="Crespi M."/>
            <person name="Mangin B."/>
            <person name="Burke J.M."/>
            <person name="Salse J."/>
            <person name="Munos S."/>
            <person name="Vincourt P."/>
            <person name="Rieseberg L.H."/>
            <person name="Langlade N.B."/>
        </authorList>
    </citation>
    <scope>NUCLEOTIDE SEQUENCE</scope>
    <source>
        <tissue evidence="2">Leaves</tissue>
    </source>
</reference>
<organism evidence="2 3">
    <name type="scientific">Helianthus annuus</name>
    <name type="common">Common sunflower</name>
    <dbReference type="NCBI Taxonomy" id="4232"/>
    <lineage>
        <taxon>Eukaryota</taxon>
        <taxon>Viridiplantae</taxon>
        <taxon>Streptophyta</taxon>
        <taxon>Embryophyta</taxon>
        <taxon>Tracheophyta</taxon>
        <taxon>Spermatophyta</taxon>
        <taxon>Magnoliopsida</taxon>
        <taxon>eudicotyledons</taxon>
        <taxon>Gunneridae</taxon>
        <taxon>Pentapetalae</taxon>
        <taxon>asterids</taxon>
        <taxon>campanulids</taxon>
        <taxon>Asterales</taxon>
        <taxon>Asteraceae</taxon>
        <taxon>Asteroideae</taxon>
        <taxon>Heliantheae alliance</taxon>
        <taxon>Heliantheae</taxon>
        <taxon>Helianthus</taxon>
    </lineage>
</organism>
<proteinExistence type="predicted"/>
<comment type="caution">
    <text evidence="2">The sequence shown here is derived from an EMBL/GenBank/DDBJ whole genome shotgun (WGS) entry which is preliminary data.</text>
</comment>
<dbReference type="Proteomes" id="UP000215914">
    <property type="component" value="Unassembled WGS sequence"/>
</dbReference>
<dbReference type="Gramene" id="mRNA:HanXRQr2_Chr08g0328631">
    <property type="protein sequence ID" value="mRNA:HanXRQr2_Chr08g0328631"/>
    <property type="gene ID" value="HanXRQr2_Chr08g0328631"/>
</dbReference>
<gene>
    <name evidence="2" type="ORF">HanXRQr2_Chr08g0328631</name>
</gene>
<protein>
    <submittedName>
        <fullName evidence="2">Uncharacterized protein</fullName>
    </submittedName>
</protein>
<evidence type="ECO:0000313" key="3">
    <source>
        <dbReference type="Proteomes" id="UP000215914"/>
    </source>
</evidence>
<sequence>MPQNNFNQSQVGPPMVFAGLPQGVAMSNQLQMECNNSTVRPFVAIANGESSKKINQGDGFSNRGGRKPFQRGGDRFRGGISGPRSGSGIKMGRASVEDGDANVEIVRSNVLLMVPTSSDRRL</sequence>
<dbReference type="AlphaFoldDB" id="A0A9K3ICZ7"/>
<dbReference type="EMBL" id="MNCJ02000323">
    <property type="protein sequence ID" value="KAF5794488.1"/>
    <property type="molecule type" value="Genomic_DNA"/>
</dbReference>
<reference evidence="2" key="2">
    <citation type="submission" date="2020-06" db="EMBL/GenBank/DDBJ databases">
        <title>Helianthus annuus Genome sequencing and assembly Release 2.</title>
        <authorList>
            <person name="Gouzy J."/>
            <person name="Langlade N."/>
            <person name="Munos S."/>
        </authorList>
    </citation>
    <scope>NUCLEOTIDE SEQUENCE</scope>
    <source>
        <tissue evidence="2">Leaves</tissue>
    </source>
</reference>
<evidence type="ECO:0000313" key="2">
    <source>
        <dbReference type="EMBL" id="KAF5794488.1"/>
    </source>
</evidence>
<evidence type="ECO:0000256" key="1">
    <source>
        <dbReference type="SAM" id="MobiDB-lite"/>
    </source>
</evidence>
<feature type="region of interest" description="Disordered" evidence="1">
    <location>
        <begin position="50"/>
        <end position="95"/>
    </location>
</feature>
<name>A0A9K3ICZ7_HELAN</name>
<keyword evidence="3" id="KW-1185">Reference proteome</keyword>